<accession>A0A1W1ZQE3</accession>
<dbReference type="Pfam" id="PF12671">
    <property type="entry name" value="Amidase_6"/>
    <property type="match status" value="1"/>
</dbReference>
<feature type="domain" description="Putative amidase" evidence="1">
    <location>
        <begin position="7"/>
        <end position="160"/>
    </location>
</feature>
<dbReference type="EMBL" id="FWXW01000002">
    <property type="protein sequence ID" value="SMC50422.1"/>
    <property type="molecule type" value="Genomic_DNA"/>
</dbReference>
<evidence type="ECO:0000259" key="1">
    <source>
        <dbReference type="Pfam" id="PF12671"/>
    </source>
</evidence>
<evidence type="ECO:0000313" key="2">
    <source>
        <dbReference type="EMBL" id="SMC50422.1"/>
    </source>
</evidence>
<dbReference type="PANTHER" id="PTHR40032:SF1">
    <property type="entry name" value="EXPORTED PROTEIN"/>
    <property type="match status" value="1"/>
</dbReference>
<gene>
    <name evidence="2" type="ORF">SAMN02745168_1277</name>
</gene>
<reference evidence="2 3" key="1">
    <citation type="submission" date="2017-04" db="EMBL/GenBank/DDBJ databases">
        <authorList>
            <person name="Afonso C.L."/>
            <person name="Miller P.J."/>
            <person name="Scott M.A."/>
            <person name="Spackman E."/>
            <person name="Goraichik I."/>
            <person name="Dimitrov K.M."/>
            <person name="Suarez D.L."/>
            <person name="Swayne D.E."/>
        </authorList>
    </citation>
    <scope>NUCLEOTIDE SEQUENCE [LARGE SCALE GENOMIC DNA]</scope>
    <source>
        <strain evidence="2 3">DSM 12816</strain>
    </source>
</reference>
<dbReference type="InterPro" id="IPR024301">
    <property type="entry name" value="Amidase_6"/>
</dbReference>
<dbReference type="Proteomes" id="UP000192790">
    <property type="component" value="Unassembled WGS sequence"/>
</dbReference>
<organism evidence="2 3">
    <name type="scientific">Papillibacter cinnamivorans DSM 12816</name>
    <dbReference type="NCBI Taxonomy" id="1122930"/>
    <lineage>
        <taxon>Bacteria</taxon>
        <taxon>Bacillati</taxon>
        <taxon>Bacillota</taxon>
        <taxon>Clostridia</taxon>
        <taxon>Eubacteriales</taxon>
        <taxon>Oscillospiraceae</taxon>
        <taxon>Papillibacter</taxon>
    </lineage>
</organism>
<name>A0A1W1ZQE3_9FIRM</name>
<dbReference type="STRING" id="1122930.SAMN02745168_1277"/>
<evidence type="ECO:0000313" key="3">
    <source>
        <dbReference type="Proteomes" id="UP000192790"/>
    </source>
</evidence>
<proteinExistence type="predicted"/>
<keyword evidence="3" id="KW-1185">Reference proteome</keyword>
<dbReference type="PANTHER" id="PTHR40032">
    <property type="entry name" value="EXPORTED PROTEIN-RELATED"/>
    <property type="match status" value="1"/>
</dbReference>
<sequence>MPLRIVEYNRSAAVKYAHRWAYARNPAYYDYGSLGGNCTNFASQCIYAGSRVMNYTPTFGWYYRNAGDKAPAWTGVAYLYNFMTRKTESIGPFGREAPLSEARPGDIVQISFDGMSFQHSPVVVQTGQNPAPENILVAAHTQDADYRPLGTYTYKKLRLIHFLGVRR</sequence>
<protein>
    <submittedName>
        <fullName evidence="2">Putative amidase domain-containing protein</fullName>
    </submittedName>
</protein>
<dbReference type="AlphaFoldDB" id="A0A1W1ZQE3"/>